<keyword evidence="1" id="KW-1133">Transmembrane helix</keyword>
<dbReference type="KEGG" id="taj:C1A40_06740"/>
<dbReference type="AlphaFoldDB" id="A0A2I7SH06"/>
<dbReference type="RefSeq" id="WP_102995229.1">
    <property type="nucleotide sequence ID" value="NZ_CP025938.1"/>
</dbReference>
<dbReference type="Pfam" id="PF13160">
    <property type="entry name" value="DUF3995"/>
    <property type="match status" value="1"/>
</dbReference>
<accession>A0A2I7SH06</accession>
<keyword evidence="1" id="KW-0812">Transmembrane</keyword>
<protein>
    <submittedName>
        <fullName evidence="2">DUF3995 domain-containing protein</fullName>
    </submittedName>
</protein>
<dbReference type="OrthoDB" id="8590912at2"/>
<gene>
    <name evidence="2" type="ORF">C1A40_06740</name>
</gene>
<evidence type="ECO:0000313" key="2">
    <source>
        <dbReference type="EMBL" id="AUS05183.1"/>
    </source>
</evidence>
<name>A0A2I7SH06_9FLAO</name>
<organism evidence="2 3">
    <name type="scientific">Pseudotamlana carrageenivorans</name>
    <dbReference type="NCBI Taxonomy" id="2069432"/>
    <lineage>
        <taxon>Bacteria</taxon>
        <taxon>Pseudomonadati</taxon>
        <taxon>Bacteroidota</taxon>
        <taxon>Flavobacteriia</taxon>
        <taxon>Flavobacteriales</taxon>
        <taxon>Flavobacteriaceae</taxon>
        <taxon>Pseudotamlana</taxon>
    </lineage>
</organism>
<dbReference type="EMBL" id="CP025938">
    <property type="protein sequence ID" value="AUS05183.1"/>
    <property type="molecule type" value="Genomic_DNA"/>
</dbReference>
<keyword evidence="1" id="KW-0472">Membrane</keyword>
<feature type="transmembrane region" description="Helical" evidence="1">
    <location>
        <begin position="118"/>
        <end position="138"/>
    </location>
</feature>
<evidence type="ECO:0000256" key="1">
    <source>
        <dbReference type="SAM" id="Phobius"/>
    </source>
</evidence>
<feature type="transmembrane region" description="Helical" evidence="1">
    <location>
        <begin position="6"/>
        <end position="27"/>
    </location>
</feature>
<sequence>MIIPLFLSAIFLILALIHFNWIFGGTFGLNASLPTNLEGKRVLNPKPLETVIVGLDLSFFSLFYILQSGLITFTLPHWVISVGGWLIPSIFLLRAIGEFKYVGFFKRIKHTAFGKMDTKLFSPLCLVIAIMGFLVQLYI</sequence>
<dbReference type="InterPro" id="IPR025058">
    <property type="entry name" value="DUF3995"/>
</dbReference>
<evidence type="ECO:0000313" key="3">
    <source>
        <dbReference type="Proteomes" id="UP000236592"/>
    </source>
</evidence>
<proteinExistence type="predicted"/>
<feature type="transmembrane region" description="Helical" evidence="1">
    <location>
        <begin position="48"/>
        <end position="66"/>
    </location>
</feature>
<dbReference type="Proteomes" id="UP000236592">
    <property type="component" value="Chromosome"/>
</dbReference>
<feature type="transmembrane region" description="Helical" evidence="1">
    <location>
        <begin position="78"/>
        <end position="97"/>
    </location>
</feature>
<keyword evidence="3" id="KW-1185">Reference proteome</keyword>
<reference evidence="3" key="1">
    <citation type="submission" date="2018-01" db="EMBL/GenBank/DDBJ databases">
        <title>Complete genome of Tamlana sp. UJ94.</title>
        <authorList>
            <person name="Jung J."/>
            <person name="Chung D."/>
            <person name="Bae S.S."/>
            <person name="Baek K."/>
        </authorList>
    </citation>
    <scope>NUCLEOTIDE SEQUENCE [LARGE SCALE GENOMIC DNA]</scope>
    <source>
        <strain evidence="3">UJ94</strain>
    </source>
</reference>